<dbReference type="Gene3D" id="1.25.40.10">
    <property type="entry name" value="Tetratricopeptide repeat domain"/>
    <property type="match status" value="1"/>
</dbReference>
<dbReference type="AlphaFoldDB" id="A0A1R1SQ34"/>
<dbReference type="Pfam" id="PF13374">
    <property type="entry name" value="TPR_10"/>
    <property type="match status" value="1"/>
</dbReference>
<gene>
    <name evidence="1" type="ORF">SPAR_06125</name>
</gene>
<evidence type="ECO:0000313" key="1">
    <source>
        <dbReference type="EMBL" id="OMI40416.1"/>
    </source>
</evidence>
<proteinExistence type="predicted"/>
<accession>A0A1R1SQ34</accession>
<evidence type="ECO:0008006" key="3">
    <source>
        <dbReference type="Google" id="ProtNLM"/>
    </source>
</evidence>
<keyword evidence="2" id="KW-1185">Reference proteome</keyword>
<comment type="caution">
    <text evidence="1">The sequence shown here is derived from an EMBL/GenBank/DDBJ whole genome shotgun (WGS) entry which is preliminary data.</text>
</comment>
<evidence type="ECO:0000313" key="2">
    <source>
        <dbReference type="Proteomes" id="UP000186168"/>
    </source>
</evidence>
<sequence>MGRPAEALPLAHRALTITETILGPGHPDTATRRDDLAALRRVLAGEGDDG</sequence>
<dbReference type="GeneID" id="96748729"/>
<dbReference type="Proteomes" id="UP000186168">
    <property type="component" value="Unassembled WGS sequence"/>
</dbReference>
<name>A0A1R1SQ34_9ACTN</name>
<protein>
    <recommendedName>
        <fullName evidence="3">Tetratricopeptide repeat protein</fullName>
    </recommendedName>
</protein>
<dbReference type="InterPro" id="IPR011990">
    <property type="entry name" value="TPR-like_helical_dom_sf"/>
</dbReference>
<dbReference type="RefSeq" id="WP_245738185.1">
    <property type="nucleotide sequence ID" value="NZ_ASQP01000089.1"/>
</dbReference>
<dbReference type="EMBL" id="ASQP01000089">
    <property type="protein sequence ID" value="OMI40416.1"/>
    <property type="molecule type" value="Genomic_DNA"/>
</dbReference>
<organism evidence="1 2">
    <name type="scientific">Streptomyces sparsogenes DSM 40356</name>
    <dbReference type="NCBI Taxonomy" id="1331668"/>
    <lineage>
        <taxon>Bacteria</taxon>
        <taxon>Bacillati</taxon>
        <taxon>Actinomycetota</taxon>
        <taxon>Actinomycetes</taxon>
        <taxon>Kitasatosporales</taxon>
        <taxon>Streptomycetaceae</taxon>
        <taxon>Streptomyces</taxon>
    </lineage>
</organism>
<reference evidence="1 2" key="1">
    <citation type="submission" date="2013-05" db="EMBL/GenBank/DDBJ databases">
        <title>Genome sequence of Streptomyces sparsogenes DSM 40356.</title>
        <authorList>
            <person name="Coyne S."/>
            <person name="Seebeck F.P."/>
        </authorList>
    </citation>
    <scope>NUCLEOTIDE SEQUENCE [LARGE SCALE GENOMIC DNA]</scope>
    <source>
        <strain evidence="1 2">DSM 40356</strain>
    </source>
</reference>